<evidence type="ECO:0000313" key="2">
    <source>
        <dbReference type="Proteomes" id="UP000805193"/>
    </source>
</evidence>
<keyword evidence="2" id="KW-1185">Reference proteome</keyword>
<proteinExistence type="predicted"/>
<accession>A0AC60QN37</accession>
<organism evidence="1 2">
    <name type="scientific">Ixodes persulcatus</name>
    <name type="common">Taiga tick</name>
    <dbReference type="NCBI Taxonomy" id="34615"/>
    <lineage>
        <taxon>Eukaryota</taxon>
        <taxon>Metazoa</taxon>
        <taxon>Ecdysozoa</taxon>
        <taxon>Arthropoda</taxon>
        <taxon>Chelicerata</taxon>
        <taxon>Arachnida</taxon>
        <taxon>Acari</taxon>
        <taxon>Parasitiformes</taxon>
        <taxon>Ixodida</taxon>
        <taxon>Ixodoidea</taxon>
        <taxon>Ixodidae</taxon>
        <taxon>Ixodinae</taxon>
        <taxon>Ixodes</taxon>
    </lineage>
</organism>
<sequence length="269" mass="30775">MHWLVSINGRRWRHSAPAAEAAVRDPAYYNRDQWPTEKLGMQRLSVYVNSKLLRRPGREKLLHSVTTPSGPGVESSGSGGKASTPTASSNTYDQNQYHQHHPSFAPINIIHHQKCRLEFQGMSASRSLSLLRKDFHGDKYRAELEGPSKPSKELLQHFAMTMDAWTMPPTVAAALGDPFRAARDIKDALELEISDTTVRRRLYDAGLHSRVACQSPLLTERHKQLRLDFAHSLPNWTLEDWTHVIFSDEPTFCTQLDQQRRLWRPDNFL</sequence>
<protein>
    <submittedName>
        <fullName evidence="1">Uncharacterized protein</fullName>
    </submittedName>
</protein>
<name>A0AC60QN37_IXOPE</name>
<dbReference type="EMBL" id="JABSTQ010006544">
    <property type="protein sequence ID" value="KAG0437101.1"/>
    <property type="molecule type" value="Genomic_DNA"/>
</dbReference>
<evidence type="ECO:0000313" key="1">
    <source>
        <dbReference type="EMBL" id="KAG0437101.1"/>
    </source>
</evidence>
<dbReference type="Proteomes" id="UP000805193">
    <property type="component" value="Unassembled WGS sequence"/>
</dbReference>
<reference evidence="1 2" key="1">
    <citation type="journal article" date="2020" name="Cell">
        <title>Large-Scale Comparative Analyses of Tick Genomes Elucidate Their Genetic Diversity and Vector Capacities.</title>
        <authorList>
            <consortium name="Tick Genome and Microbiome Consortium (TIGMIC)"/>
            <person name="Jia N."/>
            <person name="Wang J."/>
            <person name="Shi W."/>
            <person name="Du L."/>
            <person name="Sun Y."/>
            <person name="Zhan W."/>
            <person name="Jiang J.F."/>
            <person name="Wang Q."/>
            <person name="Zhang B."/>
            <person name="Ji P."/>
            <person name="Bell-Sakyi L."/>
            <person name="Cui X.M."/>
            <person name="Yuan T.T."/>
            <person name="Jiang B.G."/>
            <person name="Yang W.F."/>
            <person name="Lam T.T."/>
            <person name="Chang Q.C."/>
            <person name="Ding S.J."/>
            <person name="Wang X.J."/>
            <person name="Zhu J.G."/>
            <person name="Ruan X.D."/>
            <person name="Zhao L."/>
            <person name="Wei J.T."/>
            <person name="Ye R.Z."/>
            <person name="Que T.C."/>
            <person name="Du C.H."/>
            <person name="Zhou Y.H."/>
            <person name="Cheng J.X."/>
            <person name="Dai P.F."/>
            <person name="Guo W.B."/>
            <person name="Han X.H."/>
            <person name="Huang E.J."/>
            <person name="Li L.F."/>
            <person name="Wei W."/>
            <person name="Gao Y.C."/>
            <person name="Liu J.Z."/>
            <person name="Shao H.Z."/>
            <person name="Wang X."/>
            <person name="Wang C.C."/>
            <person name="Yang T.C."/>
            <person name="Huo Q.B."/>
            <person name="Li W."/>
            <person name="Chen H.Y."/>
            <person name="Chen S.E."/>
            <person name="Zhou L.G."/>
            <person name="Ni X.B."/>
            <person name="Tian J.H."/>
            <person name="Sheng Y."/>
            <person name="Liu T."/>
            <person name="Pan Y.S."/>
            <person name="Xia L.Y."/>
            <person name="Li J."/>
            <person name="Zhao F."/>
            <person name="Cao W.C."/>
        </authorList>
    </citation>
    <scope>NUCLEOTIDE SEQUENCE [LARGE SCALE GENOMIC DNA]</scope>
    <source>
        <strain evidence="1">Iper-2018</strain>
    </source>
</reference>
<comment type="caution">
    <text evidence="1">The sequence shown here is derived from an EMBL/GenBank/DDBJ whole genome shotgun (WGS) entry which is preliminary data.</text>
</comment>
<gene>
    <name evidence="1" type="ORF">HPB47_017600</name>
</gene>